<evidence type="ECO:0000313" key="4">
    <source>
        <dbReference type="Proteomes" id="UP000626148"/>
    </source>
</evidence>
<dbReference type="EMBL" id="BMXR01000006">
    <property type="protein sequence ID" value="GGX57958.1"/>
    <property type="molecule type" value="Genomic_DNA"/>
</dbReference>
<evidence type="ECO:0000259" key="2">
    <source>
        <dbReference type="Pfam" id="PF14240"/>
    </source>
</evidence>
<reference evidence="3" key="2">
    <citation type="submission" date="2020-09" db="EMBL/GenBank/DDBJ databases">
        <authorList>
            <person name="Sun Q."/>
            <person name="Kim S."/>
        </authorList>
    </citation>
    <scope>NUCLEOTIDE SEQUENCE</scope>
    <source>
        <strain evidence="3">KCTC 22169</strain>
    </source>
</reference>
<feature type="domain" description="YHYH" evidence="2">
    <location>
        <begin position="161"/>
        <end position="277"/>
    </location>
</feature>
<protein>
    <recommendedName>
        <fullName evidence="2">YHYH domain-containing protein</fullName>
    </recommendedName>
</protein>
<evidence type="ECO:0000256" key="1">
    <source>
        <dbReference type="SAM" id="SignalP"/>
    </source>
</evidence>
<dbReference type="AlphaFoldDB" id="A0A918KCG6"/>
<keyword evidence="1" id="KW-0732">Signal</keyword>
<dbReference type="PROSITE" id="PS51257">
    <property type="entry name" value="PROKAR_LIPOPROTEIN"/>
    <property type="match status" value="1"/>
</dbReference>
<organism evidence="3 4">
    <name type="scientific">Saccharospirillum salsuginis</name>
    <dbReference type="NCBI Taxonomy" id="418750"/>
    <lineage>
        <taxon>Bacteria</taxon>
        <taxon>Pseudomonadati</taxon>
        <taxon>Pseudomonadota</taxon>
        <taxon>Gammaproteobacteria</taxon>
        <taxon>Oceanospirillales</taxon>
        <taxon>Saccharospirillaceae</taxon>
        <taxon>Saccharospirillum</taxon>
    </lineage>
</organism>
<name>A0A918KCG6_9GAMM</name>
<proteinExistence type="predicted"/>
<comment type="caution">
    <text evidence="3">The sequence shown here is derived from an EMBL/GenBank/DDBJ whole genome shotgun (WGS) entry which is preliminary data.</text>
</comment>
<keyword evidence="4" id="KW-1185">Reference proteome</keyword>
<dbReference type="Proteomes" id="UP000626148">
    <property type="component" value="Unassembled WGS sequence"/>
</dbReference>
<feature type="signal peptide" evidence="1">
    <location>
        <begin position="1"/>
        <end position="23"/>
    </location>
</feature>
<evidence type="ECO:0000313" key="3">
    <source>
        <dbReference type="EMBL" id="GGX57958.1"/>
    </source>
</evidence>
<sequence length="333" mass="35839">MKTQLQGLGVLALIGCLPLSTLAHEGHDDSEGHSVLELYKEENLVKPIDIVECDLADGSVGECYRVHVQSTPLDDGPYCPESLDETGGIFIYDGETRSGLRVMNRAFFEDMEADGYDIIDEEGQLRTIDLSLSRGDKTPPEAAPSKGHCVEVVTDRSLTLTYTIPVNPTIAEDVRAMDDASDIVGLSFNGLPINGQPPTVSGGVDGRGTGAGNVPALDACGGHINEGFYHNHIFAETINSKYDRHGIDEVECTAVPQIEDNELIGLAMDGYPIYGREADSGGRPTELDACNGHVSATAEYPDGIYHYHAKYDDIVDIPDCLSGTLADRPLEVQ</sequence>
<dbReference type="Pfam" id="PF14240">
    <property type="entry name" value="YHYH"/>
    <property type="match status" value="2"/>
</dbReference>
<gene>
    <name evidence="3" type="ORF">GCM10007392_27080</name>
</gene>
<feature type="chain" id="PRO_5037816323" description="YHYH domain-containing protein" evidence="1">
    <location>
        <begin position="24"/>
        <end position="333"/>
    </location>
</feature>
<reference evidence="3" key="1">
    <citation type="journal article" date="2014" name="Int. J. Syst. Evol. Microbiol.">
        <title>Complete genome sequence of Corynebacterium casei LMG S-19264T (=DSM 44701T), isolated from a smear-ripened cheese.</title>
        <authorList>
            <consortium name="US DOE Joint Genome Institute (JGI-PGF)"/>
            <person name="Walter F."/>
            <person name="Albersmeier A."/>
            <person name="Kalinowski J."/>
            <person name="Ruckert C."/>
        </authorList>
    </citation>
    <scope>NUCLEOTIDE SEQUENCE</scope>
    <source>
        <strain evidence="3">KCTC 22169</strain>
    </source>
</reference>
<accession>A0A918KCG6</accession>
<feature type="domain" description="YHYH" evidence="2">
    <location>
        <begin position="285"/>
        <end position="323"/>
    </location>
</feature>
<dbReference type="InterPro" id="IPR025924">
    <property type="entry name" value="YHYH_dom"/>
</dbReference>